<evidence type="ECO:0000259" key="2">
    <source>
        <dbReference type="PROSITE" id="PS50110"/>
    </source>
</evidence>
<dbReference type="PANTHER" id="PTHR44520:SF2">
    <property type="entry name" value="RESPONSE REGULATOR RCP1"/>
    <property type="match status" value="1"/>
</dbReference>
<sequence>MQVYKYKKALLIDDNFIDNMINEKILNASDFAESIIIKQSCESAINYLQDLEKENQELPEIIFLDIRMPVKTGFDFLVEFQEIQSINKEDVKIVMLSSSLDPSDHKKVIEFKNVTDFLGKPLTTELLKNI</sequence>
<evidence type="ECO:0000313" key="3">
    <source>
        <dbReference type="EMBL" id="MFD2731840.1"/>
    </source>
</evidence>
<dbReference type="InterPro" id="IPR052893">
    <property type="entry name" value="TCS_response_regulator"/>
</dbReference>
<gene>
    <name evidence="3" type="ORF">ACFSSE_08980</name>
</gene>
<evidence type="ECO:0000313" key="4">
    <source>
        <dbReference type="Proteomes" id="UP001597546"/>
    </source>
</evidence>
<dbReference type="Proteomes" id="UP001597546">
    <property type="component" value="Unassembled WGS sequence"/>
</dbReference>
<feature type="domain" description="Response regulatory" evidence="2">
    <location>
        <begin position="8"/>
        <end position="130"/>
    </location>
</feature>
<dbReference type="SUPFAM" id="SSF52172">
    <property type="entry name" value="CheY-like"/>
    <property type="match status" value="1"/>
</dbReference>
<comment type="caution">
    <text evidence="3">The sequence shown here is derived from an EMBL/GenBank/DDBJ whole genome shotgun (WGS) entry which is preliminary data.</text>
</comment>
<dbReference type="PANTHER" id="PTHR44520">
    <property type="entry name" value="RESPONSE REGULATOR RCP1-RELATED"/>
    <property type="match status" value="1"/>
</dbReference>
<organism evidence="3 4">
    <name type="scientific">Pedobacter alpinus</name>
    <dbReference type="NCBI Taxonomy" id="1590643"/>
    <lineage>
        <taxon>Bacteria</taxon>
        <taxon>Pseudomonadati</taxon>
        <taxon>Bacteroidota</taxon>
        <taxon>Sphingobacteriia</taxon>
        <taxon>Sphingobacteriales</taxon>
        <taxon>Sphingobacteriaceae</taxon>
        <taxon>Pedobacter</taxon>
    </lineage>
</organism>
<dbReference type="PROSITE" id="PS50110">
    <property type="entry name" value="RESPONSE_REGULATORY"/>
    <property type="match status" value="1"/>
</dbReference>
<dbReference type="RefSeq" id="WP_379043396.1">
    <property type="nucleotide sequence ID" value="NZ_JBHSKW010000032.1"/>
</dbReference>
<accession>A0ABW5TTK1</accession>
<dbReference type="EMBL" id="JBHULV010000028">
    <property type="protein sequence ID" value="MFD2731840.1"/>
    <property type="molecule type" value="Genomic_DNA"/>
</dbReference>
<name>A0ABW5TTK1_9SPHI</name>
<dbReference type="Pfam" id="PF00072">
    <property type="entry name" value="Response_reg"/>
    <property type="match status" value="1"/>
</dbReference>
<feature type="modified residue" description="4-aspartylphosphate" evidence="1">
    <location>
        <position position="65"/>
    </location>
</feature>
<dbReference type="InterPro" id="IPR011006">
    <property type="entry name" value="CheY-like_superfamily"/>
</dbReference>
<dbReference type="Gene3D" id="3.40.50.2300">
    <property type="match status" value="1"/>
</dbReference>
<proteinExistence type="predicted"/>
<keyword evidence="1" id="KW-0597">Phosphoprotein</keyword>
<keyword evidence="4" id="KW-1185">Reference proteome</keyword>
<dbReference type="InterPro" id="IPR001789">
    <property type="entry name" value="Sig_transdc_resp-reg_receiver"/>
</dbReference>
<dbReference type="SMART" id="SM00448">
    <property type="entry name" value="REC"/>
    <property type="match status" value="1"/>
</dbReference>
<reference evidence="4" key="1">
    <citation type="journal article" date="2019" name="Int. J. Syst. Evol. Microbiol.">
        <title>The Global Catalogue of Microorganisms (GCM) 10K type strain sequencing project: providing services to taxonomists for standard genome sequencing and annotation.</title>
        <authorList>
            <consortium name="The Broad Institute Genomics Platform"/>
            <consortium name="The Broad Institute Genome Sequencing Center for Infectious Disease"/>
            <person name="Wu L."/>
            <person name="Ma J."/>
        </authorList>
    </citation>
    <scope>NUCLEOTIDE SEQUENCE [LARGE SCALE GENOMIC DNA]</scope>
    <source>
        <strain evidence="4">KCTC 42456</strain>
    </source>
</reference>
<evidence type="ECO:0000256" key="1">
    <source>
        <dbReference type="PROSITE-ProRule" id="PRU00169"/>
    </source>
</evidence>
<protein>
    <submittedName>
        <fullName evidence="3">Response regulator</fullName>
    </submittedName>
</protein>